<name>A0ABY7H7B7_9BACT</name>
<sequence length="51" mass="5447">MTGPDETILLEDAADFDGCLAEADPLARFRCMQEPVTTTLSECAPRVDACG</sequence>
<accession>A0ABY7H7B7</accession>
<dbReference type="EMBL" id="CP114040">
    <property type="protein sequence ID" value="WAS95175.1"/>
    <property type="molecule type" value="Genomic_DNA"/>
</dbReference>
<organism evidence="1 2">
    <name type="scientific">Nannocystis punicea</name>
    <dbReference type="NCBI Taxonomy" id="2995304"/>
    <lineage>
        <taxon>Bacteria</taxon>
        <taxon>Pseudomonadati</taxon>
        <taxon>Myxococcota</taxon>
        <taxon>Polyangia</taxon>
        <taxon>Nannocystales</taxon>
        <taxon>Nannocystaceae</taxon>
        <taxon>Nannocystis</taxon>
    </lineage>
</organism>
<protein>
    <submittedName>
        <fullName evidence="1">Uncharacterized protein</fullName>
    </submittedName>
</protein>
<reference evidence="1" key="1">
    <citation type="submission" date="2022-11" db="EMBL/GenBank/DDBJ databases">
        <title>Minimal conservation of predation-associated metabolite biosynthetic gene clusters underscores biosynthetic potential of Myxococcota including descriptions for ten novel species: Archangium lansinium sp. nov., Myxococcus landrumus sp. nov., Nannocystis bai.</title>
        <authorList>
            <person name="Ahearne A."/>
            <person name="Stevens C."/>
            <person name="Dowd S."/>
        </authorList>
    </citation>
    <scope>NUCLEOTIDE SEQUENCE</scope>
    <source>
        <strain evidence="1">Fl3</strain>
    </source>
</reference>
<gene>
    <name evidence="1" type="ORF">O0S08_03350</name>
</gene>
<keyword evidence="2" id="KW-1185">Reference proteome</keyword>
<evidence type="ECO:0000313" key="1">
    <source>
        <dbReference type="EMBL" id="WAS95175.1"/>
    </source>
</evidence>
<dbReference type="Proteomes" id="UP001164459">
    <property type="component" value="Chromosome"/>
</dbReference>
<evidence type="ECO:0000313" key="2">
    <source>
        <dbReference type="Proteomes" id="UP001164459"/>
    </source>
</evidence>
<dbReference type="RefSeq" id="WP_269037507.1">
    <property type="nucleotide sequence ID" value="NZ_CP114040.1"/>
</dbReference>
<proteinExistence type="predicted"/>